<feature type="domain" description="Schlafen group 3-like DNA/RNA helicase" evidence="1">
    <location>
        <begin position="40"/>
        <end position="387"/>
    </location>
</feature>
<comment type="caution">
    <text evidence="2">The sequence shown here is derived from an EMBL/GenBank/DDBJ whole genome shotgun (WGS) entry which is preliminary data.</text>
</comment>
<dbReference type="InterPro" id="IPR018647">
    <property type="entry name" value="SLFN_3-like_DNA/RNA_helicase"/>
</dbReference>
<dbReference type="Proteomes" id="UP000290602">
    <property type="component" value="Unassembled WGS sequence"/>
</dbReference>
<sequence>MTNTATTKISPTLPLTTGQDRLVKQLLAFTTAHLQTPGPAVFTLYGDAGTGKSVVLAHLFDQLQTQARTATASPLAGTTNYFLVNHPELLKVYRQIAGRQPHLFKKDFQRPTTLINRLAKHQTTADVLVIDEAHLLLSQADHYNNFYGDNQLSALLQSARVVILVFDETQVLRFKSFWTEARLERLLAPYPHTSYRLTHQFRMQASDQLVAWINAFTHHQLHPLPANGGANYELRIFDDAEAMRQAIVARDQTVGLSRIVSTSGYPSTLDGGKHYVTEGRFRLPWDQYNYTQTPWAELPETRNEVGSIYTCQGFDLNYVGVILGPPVKLVDQQLTIDLSQTTDAAVFKHRDDIAPQDLTAAKQQLVLNSINVLMKRGVKGLYIYAHDPQLRQFLLTQRA</sequence>
<evidence type="ECO:0000313" key="3">
    <source>
        <dbReference type="Proteomes" id="UP000290602"/>
    </source>
</evidence>
<dbReference type="OrthoDB" id="3193269at2"/>
<dbReference type="EMBL" id="QXIL01000004">
    <property type="protein sequence ID" value="RXI79493.1"/>
    <property type="molecule type" value="Genomic_DNA"/>
</dbReference>
<proteinExistence type="predicted"/>
<gene>
    <name evidence="2" type="ORF">DXH47_03660</name>
</gene>
<dbReference type="SUPFAM" id="SSF52540">
    <property type="entry name" value="P-loop containing nucleoside triphosphate hydrolases"/>
    <property type="match status" value="1"/>
</dbReference>
<organism evidence="2 3">
    <name type="scientific">Levilactobacillus suantsaii</name>
    <dbReference type="NCBI Taxonomy" id="2292255"/>
    <lineage>
        <taxon>Bacteria</taxon>
        <taxon>Bacillati</taxon>
        <taxon>Bacillota</taxon>
        <taxon>Bacilli</taxon>
        <taxon>Lactobacillales</taxon>
        <taxon>Lactobacillaceae</taxon>
        <taxon>Levilactobacillus</taxon>
    </lineage>
</organism>
<evidence type="ECO:0000259" key="1">
    <source>
        <dbReference type="Pfam" id="PF09848"/>
    </source>
</evidence>
<dbReference type="InterPro" id="IPR027417">
    <property type="entry name" value="P-loop_NTPase"/>
</dbReference>
<dbReference type="Pfam" id="PF09848">
    <property type="entry name" value="SLFN-g3_helicase"/>
    <property type="match status" value="1"/>
</dbReference>
<dbReference type="Gene3D" id="3.40.50.300">
    <property type="entry name" value="P-loop containing nucleotide triphosphate hydrolases"/>
    <property type="match status" value="1"/>
</dbReference>
<dbReference type="AlphaFoldDB" id="A0A4Q0VK36"/>
<keyword evidence="3" id="KW-1185">Reference proteome</keyword>
<evidence type="ECO:0000313" key="2">
    <source>
        <dbReference type="EMBL" id="RXI79493.1"/>
    </source>
</evidence>
<reference evidence="2 3" key="1">
    <citation type="submission" date="2018-08" db="EMBL/GenBank/DDBJ databases">
        <title>Lactobacillus suantsai sp. nov., isolated from traditional fermented suan-tsai in Taiwan.</title>
        <authorList>
            <person name="Huang C.-H."/>
        </authorList>
    </citation>
    <scope>NUCLEOTIDE SEQUENCE [LARGE SCALE GENOMIC DNA]</scope>
    <source>
        <strain evidence="2 3">BCRC 12945</strain>
    </source>
</reference>
<name>A0A4Q0VK36_9LACO</name>
<protein>
    <submittedName>
        <fullName evidence="2">DUF2075 domain-containing protein</fullName>
    </submittedName>
</protein>
<accession>A0A4Q0VK36</accession>